<name>A0A2S6C276_9PEZI</name>
<evidence type="ECO:0000256" key="1">
    <source>
        <dbReference type="SAM" id="MobiDB-lite"/>
    </source>
</evidence>
<proteinExistence type="predicted"/>
<dbReference type="EMBL" id="PNEN01000575">
    <property type="protein sequence ID" value="PPJ53829.1"/>
    <property type="molecule type" value="Genomic_DNA"/>
</dbReference>
<dbReference type="AlphaFoldDB" id="A0A2S6C276"/>
<organism evidence="2 3">
    <name type="scientific">Cercospora berteroae</name>
    <dbReference type="NCBI Taxonomy" id="357750"/>
    <lineage>
        <taxon>Eukaryota</taxon>
        <taxon>Fungi</taxon>
        <taxon>Dikarya</taxon>
        <taxon>Ascomycota</taxon>
        <taxon>Pezizomycotina</taxon>
        <taxon>Dothideomycetes</taxon>
        <taxon>Dothideomycetidae</taxon>
        <taxon>Mycosphaerellales</taxon>
        <taxon>Mycosphaerellaceae</taxon>
        <taxon>Cercospora</taxon>
    </lineage>
</organism>
<dbReference type="Gene3D" id="3.30.40.10">
    <property type="entry name" value="Zinc/RING finger domain, C3HC4 (zinc finger)"/>
    <property type="match status" value="1"/>
</dbReference>
<reference evidence="3" key="1">
    <citation type="journal article" date="2017" name="bioRxiv">
        <title>Conservation of a gene cluster reveals novel cercosporin biosynthetic mechanisms and extends production to the genus Colletotrichum.</title>
        <authorList>
            <person name="de Jonge R."/>
            <person name="Ebert M.K."/>
            <person name="Huitt-Roehl C.R."/>
            <person name="Pal P."/>
            <person name="Suttle J.C."/>
            <person name="Spanner R.E."/>
            <person name="Neubauer J.D."/>
            <person name="Jurick W.M.II."/>
            <person name="Stott K.A."/>
            <person name="Secor G.A."/>
            <person name="Thomma B.P.H.J."/>
            <person name="Van de Peer Y."/>
            <person name="Townsend C.A."/>
            <person name="Bolton M.D."/>
        </authorList>
    </citation>
    <scope>NUCLEOTIDE SEQUENCE [LARGE SCALE GENOMIC DNA]</scope>
    <source>
        <strain evidence="3">CBS538.71</strain>
    </source>
</reference>
<dbReference type="OrthoDB" id="46529at2759"/>
<evidence type="ECO:0000313" key="3">
    <source>
        <dbReference type="Proteomes" id="UP000237631"/>
    </source>
</evidence>
<accession>A0A2S6C276</accession>
<feature type="region of interest" description="Disordered" evidence="1">
    <location>
        <begin position="156"/>
        <end position="179"/>
    </location>
</feature>
<evidence type="ECO:0000313" key="2">
    <source>
        <dbReference type="EMBL" id="PPJ53829.1"/>
    </source>
</evidence>
<feature type="compositionally biased region" description="Polar residues" evidence="1">
    <location>
        <begin position="31"/>
        <end position="42"/>
    </location>
</feature>
<gene>
    <name evidence="2" type="ORF">CBER1_03232</name>
</gene>
<dbReference type="STRING" id="357750.A0A2S6C276"/>
<dbReference type="SUPFAM" id="SSF57850">
    <property type="entry name" value="RING/U-box"/>
    <property type="match status" value="1"/>
</dbReference>
<evidence type="ECO:0008006" key="4">
    <source>
        <dbReference type="Google" id="ProtNLM"/>
    </source>
</evidence>
<feature type="region of interest" description="Disordered" evidence="1">
    <location>
        <begin position="19"/>
        <end position="42"/>
    </location>
</feature>
<keyword evidence="3" id="KW-1185">Reference proteome</keyword>
<feature type="compositionally biased region" description="Acidic residues" evidence="1">
    <location>
        <begin position="158"/>
        <end position="171"/>
    </location>
</feature>
<comment type="caution">
    <text evidence="2">The sequence shown here is derived from an EMBL/GenBank/DDBJ whole genome shotgun (WGS) entry which is preliminary data.</text>
</comment>
<dbReference type="InterPro" id="IPR013083">
    <property type="entry name" value="Znf_RING/FYVE/PHD"/>
</dbReference>
<sequence>MSATCAKCEKTLEVEINNEDFSDEEGDISMNDDNNNNETPQTVPDDVLLSCGDHFHWECLLESYEIDTCPKCSRDITTGAAAAAGSSSSSSAPATETQILVDLNNEGGLQHNLDIFPILKEESYLRAYPEERKCRAFLEFCREGDHRAIADLIKSCSEPEDDEDEDEDEEPSGPPRTADEILRYQDPIGDMQSGLHAAVANGHREVAWLLLFLASEYPELEFPALVFQEAASLGLMREEQSGKVDIRSLKDAHGRTAEDVAQQAGIVWHGWIGNGRLAVS</sequence>
<protein>
    <recommendedName>
        <fullName evidence="4">RING-type domain-containing protein</fullName>
    </recommendedName>
</protein>
<dbReference type="Proteomes" id="UP000237631">
    <property type="component" value="Unassembled WGS sequence"/>
</dbReference>